<evidence type="ECO:0000259" key="1">
    <source>
        <dbReference type="Pfam" id="PF07727"/>
    </source>
</evidence>
<comment type="caution">
    <text evidence="2">The sequence shown here is derived from an EMBL/GenBank/DDBJ whole genome shotgun (WGS) entry which is preliminary data.</text>
</comment>
<dbReference type="EMBL" id="BKCJ010401135">
    <property type="protein sequence ID" value="GFA30271.1"/>
    <property type="molecule type" value="Genomic_DNA"/>
</dbReference>
<evidence type="ECO:0000313" key="2">
    <source>
        <dbReference type="EMBL" id="GFA30271.1"/>
    </source>
</evidence>
<dbReference type="InterPro" id="IPR013103">
    <property type="entry name" value="RVT_2"/>
</dbReference>
<sequence length="243" mass="27391">MIVESIHIRFNEIKEVSETSVANNTSGLSTSAPSTYTNVHAEKINNDQAEEGEQLQDDEFTNPFCASAQEEANSSLHNIDPEIRVFALTVSTTELKNIKEAMANSASIEVMQEELHQFDRLQEEVIDFEESFTPVARLEVVRIFIAYAAHKSFSIFQIDMKTAFLNGPLKEEVFVAQPDGFVDPDHLKKVYQLRKALYGLKQATRAWYDKLLKFLISKGFTKDADHARCIDSCKSTSGGIQFL</sequence>
<accession>A0A699JDN2</accession>
<feature type="domain" description="Reverse transcriptase Ty1/copia-type" evidence="1">
    <location>
        <begin position="122"/>
        <end position="224"/>
    </location>
</feature>
<proteinExistence type="predicted"/>
<protein>
    <recommendedName>
        <fullName evidence="1">Reverse transcriptase Ty1/copia-type domain-containing protein</fullName>
    </recommendedName>
</protein>
<feature type="non-terminal residue" evidence="2">
    <location>
        <position position="243"/>
    </location>
</feature>
<gene>
    <name evidence="2" type="ORF">Tci_602243</name>
</gene>
<organism evidence="2">
    <name type="scientific">Tanacetum cinerariifolium</name>
    <name type="common">Dalmatian daisy</name>
    <name type="synonym">Chrysanthemum cinerariifolium</name>
    <dbReference type="NCBI Taxonomy" id="118510"/>
    <lineage>
        <taxon>Eukaryota</taxon>
        <taxon>Viridiplantae</taxon>
        <taxon>Streptophyta</taxon>
        <taxon>Embryophyta</taxon>
        <taxon>Tracheophyta</taxon>
        <taxon>Spermatophyta</taxon>
        <taxon>Magnoliopsida</taxon>
        <taxon>eudicotyledons</taxon>
        <taxon>Gunneridae</taxon>
        <taxon>Pentapetalae</taxon>
        <taxon>asterids</taxon>
        <taxon>campanulids</taxon>
        <taxon>Asterales</taxon>
        <taxon>Asteraceae</taxon>
        <taxon>Asteroideae</taxon>
        <taxon>Anthemideae</taxon>
        <taxon>Anthemidinae</taxon>
        <taxon>Tanacetum</taxon>
    </lineage>
</organism>
<name>A0A699JDN2_TANCI</name>
<dbReference type="Pfam" id="PF07727">
    <property type="entry name" value="RVT_2"/>
    <property type="match status" value="1"/>
</dbReference>
<reference evidence="2" key="1">
    <citation type="journal article" date="2019" name="Sci. Rep.">
        <title>Draft genome of Tanacetum cinerariifolium, the natural source of mosquito coil.</title>
        <authorList>
            <person name="Yamashiro T."/>
            <person name="Shiraishi A."/>
            <person name="Satake H."/>
            <person name="Nakayama K."/>
        </authorList>
    </citation>
    <scope>NUCLEOTIDE SEQUENCE</scope>
</reference>
<dbReference type="AlphaFoldDB" id="A0A699JDN2"/>